<dbReference type="Proteomes" id="UP000293568">
    <property type="component" value="Chromosome"/>
</dbReference>
<organism evidence="1 2">
    <name type="scientific">Paenibacillus protaetiae</name>
    <dbReference type="NCBI Taxonomy" id="2509456"/>
    <lineage>
        <taxon>Bacteria</taxon>
        <taxon>Bacillati</taxon>
        <taxon>Bacillota</taxon>
        <taxon>Bacilli</taxon>
        <taxon>Bacillales</taxon>
        <taxon>Paenibacillaceae</taxon>
        <taxon>Paenibacillus</taxon>
    </lineage>
</organism>
<dbReference type="EMBL" id="CP035492">
    <property type="protein sequence ID" value="QAY66447.1"/>
    <property type="molecule type" value="Genomic_DNA"/>
</dbReference>
<evidence type="ECO:0000313" key="2">
    <source>
        <dbReference type="Proteomes" id="UP000293568"/>
    </source>
</evidence>
<gene>
    <name evidence="1" type="ORF">ET464_08520</name>
</gene>
<dbReference type="KEGG" id="pprt:ET464_08520"/>
<dbReference type="SUPFAM" id="SSF49503">
    <property type="entry name" value="Cupredoxins"/>
    <property type="match status" value="1"/>
</dbReference>
<dbReference type="OrthoDB" id="279535at2"/>
<dbReference type="AlphaFoldDB" id="A0A4P6F0D3"/>
<proteinExistence type="predicted"/>
<name>A0A4P6F0D3_9BACL</name>
<reference evidence="1 2" key="1">
    <citation type="submission" date="2019-01" db="EMBL/GenBank/DDBJ databases">
        <title>Genome sequencing of strain FW100M-2.</title>
        <authorList>
            <person name="Heo J."/>
            <person name="Kim S.-J."/>
            <person name="Kim J.-S."/>
            <person name="Hong S.-B."/>
            <person name="Kwon S.-W."/>
        </authorList>
    </citation>
    <scope>NUCLEOTIDE SEQUENCE [LARGE SCALE GENOMIC DNA]</scope>
    <source>
        <strain evidence="1 2">FW100M-2</strain>
    </source>
</reference>
<sequence>MHKWVMFVLFIAASLLGVYLLTFGLPEKPVDESASLPEGMTLLKVSASNDFVYDQDVYTVKVGDKVRLKLSNKSGIHGLKIEDLNVDLEGDHLQQDIEFTKPGEYVMHCSVPCGVGHATMTAKLIVEGS</sequence>
<dbReference type="RefSeq" id="WP_129440043.1">
    <property type="nucleotide sequence ID" value="NZ_CP035492.1"/>
</dbReference>
<dbReference type="InterPro" id="IPR008972">
    <property type="entry name" value="Cupredoxin"/>
</dbReference>
<evidence type="ECO:0000313" key="1">
    <source>
        <dbReference type="EMBL" id="QAY66447.1"/>
    </source>
</evidence>
<dbReference type="Gene3D" id="2.60.40.420">
    <property type="entry name" value="Cupredoxins - blue copper proteins"/>
    <property type="match status" value="1"/>
</dbReference>
<keyword evidence="2" id="KW-1185">Reference proteome</keyword>
<accession>A0A4P6F0D3</accession>
<protein>
    <submittedName>
        <fullName evidence="1">Cytochrome C oxidase subunit II</fullName>
    </submittedName>
</protein>